<dbReference type="EMBL" id="JAODUP010000242">
    <property type="protein sequence ID" value="KAK2155342.1"/>
    <property type="molecule type" value="Genomic_DNA"/>
</dbReference>
<dbReference type="CDD" id="cd14978">
    <property type="entry name" value="7tmA_FMRFamide_R-like"/>
    <property type="match status" value="1"/>
</dbReference>
<feature type="transmembrane region" description="Helical" evidence="6">
    <location>
        <begin position="111"/>
        <end position="136"/>
    </location>
</feature>
<keyword evidence="4 6" id="KW-0472">Membrane</keyword>
<evidence type="ECO:0000256" key="5">
    <source>
        <dbReference type="SAM" id="MobiDB-lite"/>
    </source>
</evidence>
<evidence type="ECO:0000313" key="9">
    <source>
        <dbReference type="EMBL" id="KAK2155342.1"/>
    </source>
</evidence>
<feature type="transmembrane region" description="Helical" evidence="6">
    <location>
        <begin position="352"/>
        <end position="375"/>
    </location>
</feature>
<dbReference type="Pfam" id="PF10324">
    <property type="entry name" value="7TM_GPCR_Srw"/>
    <property type="match status" value="1"/>
</dbReference>
<dbReference type="PANTHER" id="PTHR46641:SF2">
    <property type="entry name" value="FMRFAMIDE RECEPTOR"/>
    <property type="match status" value="1"/>
</dbReference>
<evidence type="ECO:0000259" key="8">
    <source>
        <dbReference type="PROSITE" id="PS50262"/>
    </source>
</evidence>
<dbReference type="GO" id="GO:0016020">
    <property type="term" value="C:membrane"/>
    <property type="evidence" value="ECO:0007669"/>
    <property type="project" value="UniProtKB-SubCell"/>
</dbReference>
<dbReference type="Proteomes" id="UP001208570">
    <property type="component" value="Unassembled WGS sequence"/>
</dbReference>
<evidence type="ECO:0000256" key="6">
    <source>
        <dbReference type="SAM" id="Phobius"/>
    </source>
</evidence>
<dbReference type="GO" id="GO:0008528">
    <property type="term" value="F:G protein-coupled peptide receptor activity"/>
    <property type="evidence" value="ECO:0007669"/>
    <property type="project" value="InterPro"/>
</dbReference>
<keyword evidence="7" id="KW-0732">Signal</keyword>
<feature type="transmembrane region" description="Helical" evidence="6">
    <location>
        <begin position="192"/>
        <end position="214"/>
    </location>
</feature>
<dbReference type="InterPro" id="IPR019427">
    <property type="entry name" value="7TM_GPCR_serpentine_rcpt_Srw"/>
</dbReference>
<dbReference type="PANTHER" id="PTHR46641">
    <property type="entry name" value="FMRFAMIDE RECEPTOR-RELATED"/>
    <property type="match status" value="1"/>
</dbReference>
<proteinExistence type="predicted"/>
<feature type="domain" description="G-protein coupled receptors family 1 profile" evidence="8">
    <location>
        <begin position="128"/>
        <end position="411"/>
    </location>
</feature>
<feature type="transmembrane region" description="Helical" evidence="6">
    <location>
        <begin position="298"/>
        <end position="320"/>
    </location>
</feature>
<feature type="compositionally biased region" description="Polar residues" evidence="5">
    <location>
        <begin position="481"/>
        <end position="496"/>
    </location>
</feature>
<comment type="caution">
    <text evidence="9">The sequence shown here is derived from an EMBL/GenBank/DDBJ whole genome shotgun (WGS) entry which is preliminary data.</text>
</comment>
<dbReference type="InterPro" id="IPR052954">
    <property type="entry name" value="GPCR-Ligand_Int"/>
</dbReference>
<organism evidence="9 10">
    <name type="scientific">Paralvinella palmiformis</name>
    <dbReference type="NCBI Taxonomy" id="53620"/>
    <lineage>
        <taxon>Eukaryota</taxon>
        <taxon>Metazoa</taxon>
        <taxon>Spiralia</taxon>
        <taxon>Lophotrochozoa</taxon>
        <taxon>Annelida</taxon>
        <taxon>Polychaeta</taxon>
        <taxon>Sedentaria</taxon>
        <taxon>Canalipalpata</taxon>
        <taxon>Terebellida</taxon>
        <taxon>Terebelliformia</taxon>
        <taxon>Alvinellidae</taxon>
        <taxon>Paralvinella</taxon>
    </lineage>
</organism>
<feature type="region of interest" description="Disordered" evidence="5">
    <location>
        <begin position="450"/>
        <end position="469"/>
    </location>
</feature>
<comment type="subcellular location">
    <subcellularLocation>
        <location evidence="1">Membrane</location>
    </subcellularLocation>
</comment>
<feature type="signal peptide" evidence="7">
    <location>
        <begin position="1"/>
        <end position="26"/>
    </location>
</feature>
<reference evidence="9" key="1">
    <citation type="journal article" date="2023" name="Mol. Biol. Evol.">
        <title>Third-Generation Sequencing Reveals the Adaptive Role of the Epigenome in Three Deep-Sea Polychaetes.</title>
        <authorList>
            <person name="Perez M."/>
            <person name="Aroh O."/>
            <person name="Sun Y."/>
            <person name="Lan Y."/>
            <person name="Juniper S.K."/>
            <person name="Young C.R."/>
            <person name="Angers B."/>
            <person name="Qian P.Y."/>
        </authorList>
    </citation>
    <scope>NUCLEOTIDE SEQUENCE</scope>
    <source>
        <strain evidence="9">P08H-3</strain>
    </source>
</reference>
<evidence type="ECO:0000256" key="2">
    <source>
        <dbReference type="ARBA" id="ARBA00022692"/>
    </source>
</evidence>
<feature type="transmembrane region" description="Helical" evidence="6">
    <location>
        <begin position="395"/>
        <end position="414"/>
    </location>
</feature>
<gene>
    <name evidence="9" type="ORF">LSH36_242g03045</name>
</gene>
<dbReference type="PRINTS" id="PR00237">
    <property type="entry name" value="GPCRRHODOPSN"/>
</dbReference>
<dbReference type="PROSITE" id="PS50262">
    <property type="entry name" value="G_PROTEIN_RECEP_F1_2"/>
    <property type="match status" value="1"/>
</dbReference>
<dbReference type="SUPFAM" id="SSF81321">
    <property type="entry name" value="Family A G protein-coupled receptor-like"/>
    <property type="match status" value="1"/>
</dbReference>
<name>A0AAD9JMC6_9ANNE</name>
<evidence type="ECO:0000256" key="3">
    <source>
        <dbReference type="ARBA" id="ARBA00022989"/>
    </source>
</evidence>
<dbReference type="InterPro" id="IPR017452">
    <property type="entry name" value="GPCR_Rhodpsn_7TM"/>
</dbReference>
<feature type="region of interest" description="Disordered" evidence="5">
    <location>
        <begin position="481"/>
        <end position="503"/>
    </location>
</feature>
<evidence type="ECO:0000256" key="4">
    <source>
        <dbReference type="ARBA" id="ARBA00023136"/>
    </source>
</evidence>
<dbReference type="AlphaFoldDB" id="A0AAD9JMC6"/>
<keyword evidence="3 6" id="KW-1133">Transmembrane helix</keyword>
<dbReference type="Gene3D" id="1.20.1070.10">
    <property type="entry name" value="Rhodopsin 7-helix transmembrane proteins"/>
    <property type="match status" value="1"/>
</dbReference>
<evidence type="ECO:0000313" key="10">
    <source>
        <dbReference type="Proteomes" id="UP001208570"/>
    </source>
</evidence>
<feature type="chain" id="PRO_5042067352" description="G-protein coupled receptors family 1 profile domain-containing protein" evidence="7">
    <location>
        <begin position="27"/>
        <end position="503"/>
    </location>
</feature>
<dbReference type="InterPro" id="IPR000276">
    <property type="entry name" value="GPCR_Rhodpsn"/>
</dbReference>
<evidence type="ECO:0000256" key="1">
    <source>
        <dbReference type="ARBA" id="ARBA00004370"/>
    </source>
</evidence>
<evidence type="ECO:0000256" key="7">
    <source>
        <dbReference type="SAM" id="SignalP"/>
    </source>
</evidence>
<keyword evidence="10" id="KW-1185">Reference proteome</keyword>
<keyword evidence="2 6" id="KW-0812">Transmembrane</keyword>
<sequence>MPFWSRQLSIFTSMWLIYQSINIVIADTDSNGRPANVIRSVSDPDSVNSGMIGGDDQTKCGQPGFTNISVSGCRNNATSHELSPLRDENKPEGDHKQFVITMDASCRMFEFYVSFVMVGITCLFGFVGNVLSIVTLHRDNVRSVTSYLLSALAVADIAFLLPAVFVIMVPTYCEFYQHCTDWFITIVPYLEQYGWALASTCHTCTVYITVLVAVHRYFCVCRIELARSLSGFRRVRIQTYIVAPLALLYNSPRFFEYQVVHYAWNDTSTGEHVIRQETTKILGTVGRNPVFQIGYKNVLFFVVMYLIPLAILITVSISLIKTLKQRRQHFSNLSSISNRAAAQRKRDDSITLVLIIIIATFIVCQTPTMIQRLILTVSGSDYLGCGYFYFYFEHIADYMALLNSSTNFLIYIVFSRHFRRTLIVDVLCGHSTLKYASPAVVVEGNLKRGTGGERDAKSMAITRGPNSKDLDLNRDNIHQNYRTPTTAGTVSEQTAIDATRRRS</sequence>
<feature type="transmembrane region" description="Helical" evidence="6">
    <location>
        <begin position="235"/>
        <end position="252"/>
    </location>
</feature>
<accession>A0AAD9JMC6</accession>
<protein>
    <recommendedName>
        <fullName evidence="8">G-protein coupled receptors family 1 profile domain-containing protein</fullName>
    </recommendedName>
</protein>
<feature type="transmembrane region" description="Helical" evidence="6">
    <location>
        <begin position="148"/>
        <end position="172"/>
    </location>
</feature>